<dbReference type="GO" id="GO:0006096">
    <property type="term" value="P:glycolytic process"/>
    <property type="evidence" value="ECO:0007669"/>
    <property type="project" value="TreeGrafter"/>
</dbReference>
<feature type="domain" description="Glyceraldehyde 3-phosphate dehydrogenase NAD(P) binding" evidence="6">
    <location>
        <begin position="147"/>
        <end position="246"/>
    </location>
</feature>
<dbReference type="AlphaFoldDB" id="A0A409YTN5"/>
<comment type="subcellular location">
    <subcellularLocation>
        <location evidence="1">Cytoplasm</location>
    </subcellularLocation>
</comment>
<keyword evidence="5" id="KW-0812">Transmembrane</keyword>
<name>A0A409YTN5_9AGAR</name>
<dbReference type="GO" id="GO:0004365">
    <property type="term" value="F:glyceraldehyde-3-phosphate dehydrogenase (NAD+) (phosphorylating) activity"/>
    <property type="evidence" value="ECO:0007669"/>
    <property type="project" value="TreeGrafter"/>
</dbReference>
<dbReference type="SMART" id="SM00846">
    <property type="entry name" value="Gp_dh_N"/>
    <property type="match status" value="1"/>
</dbReference>
<keyword evidence="4" id="KW-0560">Oxidoreductase</keyword>
<dbReference type="STRING" id="181874.A0A409YTN5"/>
<dbReference type="GO" id="GO:0005829">
    <property type="term" value="C:cytosol"/>
    <property type="evidence" value="ECO:0007669"/>
    <property type="project" value="TreeGrafter"/>
</dbReference>
<keyword evidence="8" id="KW-1185">Reference proteome</keyword>
<feature type="transmembrane region" description="Helical" evidence="5">
    <location>
        <begin position="104"/>
        <end position="130"/>
    </location>
</feature>
<dbReference type="InterPro" id="IPR036291">
    <property type="entry name" value="NAD(P)-bd_dom_sf"/>
</dbReference>
<reference evidence="7 8" key="1">
    <citation type="journal article" date="2018" name="Evol. Lett.">
        <title>Horizontal gene cluster transfer increased hallucinogenic mushroom diversity.</title>
        <authorList>
            <person name="Reynolds H.T."/>
            <person name="Vijayakumar V."/>
            <person name="Gluck-Thaler E."/>
            <person name="Korotkin H.B."/>
            <person name="Matheny P.B."/>
            <person name="Slot J.C."/>
        </authorList>
    </citation>
    <scope>NUCLEOTIDE SEQUENCE [LARGE SCALE GENOMIC DNA]</scope>
    <source>
        <strain evidence="7 8">2629</strain>
    </source>
</reference>
<proteinExistence type="inferred from homology"/>
<dbReference type="GO" id="GO:0051287">
    <property type="term" value="F:NAD binding"/>
    <property type="evidence" value="ECO:0007669"/>
    <property type="project" value="InterPro"/>
</dbReference>
<dbReference type="InParanoid" id="A0A409YTN5"/>
<comment type="similarity">
    <text evidence="2">Belongs to the glyceraldehyde-3-phosphate dehydrogenase family.</text>
</comment>
<evidence type="ECO:0000256" key="5">
    <source>
        <dbReference type="SAM" id="Phobius"/>
    </source>
</evidence>
<comment type="caution">
    <text evidence="7">The sequence shown here is derived from an EMBL/GenBank/DDBJ whole genome shotgun (WGS) entry which is preliminary data.</text>
</comment>
<organism evidence="7 8">
    <name type="scientific">Panaeolus cyanescens</name>
    <dbReference type="NCBI Taxonomy" id="181874"/>
    <lineage>
        <taxon>Eukaryota</taxon>
        <taxon>Fungi</taxon>
        <taxon>Dikarya</taxon>
        <taxon>Basidiomycota</taxon>
        <taxon>Agaricomycotina</taxon>
        <taxon>Agaricomycetes</taxon>
        <taxon>Agaricomycetidae</taxon>
        <taxon>Agaricales</taxon>
        <taxon>Agaricineae</taxon>
        <taxon>Galeropsidaceae</taxon>
        <taxon>Panaeolus</taxon>
    </lineage>
</organism>
<dbReference type="Pfam" id="PF00044">
    <property type="entry name" value="Gp_dh_N"/>
    <property type="match status" value="1"/>
</dbReference>
<dbReference type="Gene3D" id="3.40.50.720">
    <property type="entry name" value="NAD(P)-binding Rossmann-like Domain"/>
    <property type="match status" value="1"/>
</dbReference>
<dbReference type="Proteomes" id="UP000284842">
    <property type="component" value="Unassembled WGS sequence"/>
</dbReference>
<dbReference type="SUPFAM" id="SSF51735">
    <property type="entry name" value="NAD(P)-binding Rossmann-fold domains"/>
    <property type="match status" value="1"/>
</dbReference>
<dbReference type="PANTHER" id="PTHR10836">
    <property type="entry name" value="GLYCERALDEHYDE 3-PHOSPHATE DEHYDROGENASE"/>
    <property type="match status" value="1"/>
</dbReference>
<protein>
    <recommendedName>
        <fullName evidence="6">Glyceraldehyde 3-phosphate dehydrogenase NAD(P) binding domain-containing protein</fullName>
    </recommendedName>
</protein>
<evidence type="ECO:0000256" key="3">
    <source>
        <dbReference type="ARBA" id="ARBA00022490"/>
    </source>
</evidence>
<dbReference type="OrthoDB" id="1152826at2759"/>
<keyword evidence="3" id="KW-0963">Cytoplasm</keyword>
<evidence type="ECO:0000256" key="1">
    <source>
        <dbReference type="ARBA" id="ARBA00004496"/>
    </source>
</evidence>
<evidence type="ECO:0000259" key="6">
    <source>
        <dbReference type="SMART" id="SM00846"/>
    </source>
</evidence>
<gene>
    <name evidence="7" type="ORF">CVT24_002490</name>
</gene>
<dbReference type="EMBL" id="NHTK01000661">
    <property type="protein sequence ID" value="PPR06395.1"/>
    <property type="molecule type" value="Genomic_DNA"/>
</dbReference>
<dbReference type="InterPro" id="IPR020828">
    <property type="entry name" value="GlycerAld_3-P_DH_NAD(P)-bd"/>
</dbReference>
<dbReference type="InterPro" id="IPR020831">
    <property type="entry name" value="GlycerAld/Erythrose_P_DH"/>
</dbReference>
<sequence>MFTLEENASQNLFIAPGSVEFTSQLGTTALATVAYTGILDQLGFNEQRAPKVLTIQGMVVFDYVNLIACTASTRWLLMLGCSTAPQTDSPPNLFIMASIGINRYVLLSTVFYSCAEGFNLILVLVVLAVASSVMLLSSRASTLLLLMAFSLTLSTRFKYDSVHRQFKETVEVKDGKLVTVSAECNPTAISWGTASADYVVEATSVFTTTNKASAHYLRPSTNAPIFVCAVNLDKYDPLPRLVIFVCTVHQCQRRERGTRFCGLYDYL</sequence>
<keyword evidence="5" id="KW-0472">Membrane</keyword>
<evidence type="ECO:0000313" key="8">
    <source>
        <dbReference type="Proteomes" id="UP000284842"/>
    </source>
</evidence>
<accession>A0A409YTN5</accession>
<evidence type="ECO:0000256" key="2">
    <source>
        <dbReference type="ARBA" id="ARBA00007406"/>
    </source>
</evidence>
<keyword evidence="5" id="KW-1133">Transmembrane helix</keyword>
<evidence type="ECO:0000313" key="7">
    <source>
        <dbReference type="EMBL" id="PPR06395.1"/>
    </source>
</evidence>
<evidence type="ECO:0000256" key="4">
    <source>
        <dbReference type="ARBA" id="ARBA00023002"/>
    </source>
</evidence>
<dbReference type="PANTHER" id="PTHR10836:SF76">
    <property type="entry name" value="GLYCERALDEHYDE-3-PHOSPHATE DEHYDROGENASE-RELATED"/>
    <property type="match status" value="1"/>
</dbReference>